<gene>
    <name evidence="7" type="ORF">SCMU_10820</name>
</gene>
<dbReference type="InterPro" id="IPR036188">
    <property type="entry name" value="FAD/NAD-bd_sf"/>
</dbReference>
<dbReference type="SUPFAM" id="SSF51905">
    <property type="entry name" value="FAD/NAD(P)-binding domain"/>
    <property type="match status" value="1"/>
</dbReference>
<dbReference type="InterPro" id="IPR027477">
    <property type="entry name" value="Succ_DH/fumarate_Rdtase_cat_sf"/>
</dbReference>
<dbReference type="InterPro" id="IPR050315">
    <property type="entry name" value="FAD-oxidoreductase_2"/>
</dbReference>
<dbReference type="Gene3D" id="3.90.700.10">
    <property type="entry name" value="Succinate dehydrogenase/fumarate reductase flavoprotein, catalytic domain"/>
    <property type="match status" value="1"/>
</dbReference>
<keyword evidence="8" id="KW-1185">Reference proteome</keyword>
<dbReference type="Gene3D" id="3.50.50.60">
    <property type="entry name" value="FAD/NAD(P)-binding domain"/>
    <property type="match status" value="1"/>
</dbReference>
<dbReference type="SUPFAM" id="SSF56425">
    <property type="entry name" value="Succinate dehydrogenase/fumarate reductase flavoprotein, catalytic domain"/>
    <property type="match status" value="1"/>
</dbReference>
<evidence type="ECO:0000256" key="1">
    <source>
        <dbReference type="ARBA" id="ARBA00001974"/>
    </source>
</evidence>
<evidence type="ECO:0000313" key="7">
    <source>
        <dbReference type="EMBL" id="BCT75240.1"/>
    </source>
</evidence>
<organism evidence="7 8">
    <name type="scientific">Sinomonas cyclohexanicum</name>
    <name type="common">Corynebacterium cyclohexanicum</name>
    <dbReference type="NCBI Taxonomy" id="322009"/>
    <lineage>
        <taxon>Bacteria</taxon>
        <taxon>Bacillati</taxon>
        <taxon>Actinomycetota</taxon>
        <taxon>Actinomycetes</taxon>
        <taxon>Micrococcales</taxon>
        <taxon>Micrococcaceae</taxon>
        <taxon>Sinomonas</taxon>
    </lineage>
</organism>
<evidence type="ECO:0000256" key="3">
    <source>
        <dbReference type="ARBA" id="ARBA00022827"/>
    </source>
</evidence>
<dbReference type="PRINTS" id="PR00368">
    <property type="entry name" value="FADPNR"/>
</dbReference>
<feature type="domain" description="FAD-dependent oxidoreductase 2 FAD-binding" evidence="6">
    <location>
        <begin position="5"/>
        <end position="436"/>
    </location>
</feature>
<feature type="signal peptide" evidence="5">
    <location>
        <begin position="1"/>
        <end position="22"/>
    </location>
</feature>
<keyword evidence="3" id="KW-0274">FAD</keyword>
<dbReference type="PANTHER" id="PTHR43400:SF10">
    <property type="entry name" value="3-OXOSTEROID 1-DEHYDROGENASE"/>
    <property type="match status" value="1"/>
</dbReference>
<keyword evidence="2" id="KW-0285">Flavoprotein</keyword>
<dbReference type="InterPro" id="IPR003953">
    <property type="entry name" value="FAD-dep_OxRdtase_2_FAD-bd"/>
</dbReference>
<reference evidence="7 8" key="1">
    <citation type="journal article" date="2021" name="J. Biosci. Bioeng.">
        <title>Identification and characterization of a chc gene cluster responsible for the aromatization pathway of cyclohexanecarboxylate degradation in Sinomonas cyclohexanicum ATCC 51369.</title>
        <authorList>
            <person name="Yamamoto T."/>
            <person name="Hasegawa Y."/>
            <person name="Lau P.C.K."/>
            <person name="Iwaki H."/>
        </authorList>
    </citation>
    <scope>NUCLEOTIDE SEQUENCE [LARGE SCALE GENOMIC DNA]</scope>
    <source>
        <strain evidence="7 8">ATCC 51369</strain>
    </source>
</reference>
<keyword evidence="4" id="KW-0560">Oxidoreductase</keyword>
<dbReference type="Proteomes" id="UP001319861">
    <property type="component" value="Chromosome"/>
</dbReference>
<evidence type="ECO:0000259" key="6">
    <source>
        <dbReference type="Pfam" id="PF00890"/>
    </source>
</evidence>
<name>A0ABM7PSX3_SINCY</name>
<dbReference type="EMBL" id="AP024525">
    <property type="protein sequence ID" value="BCT75240.1"/>
    <property type="molecule type" value="Genomic_DNA"/>
</dbReference>
<protein>
    <recommendedName>
        <fullName evidence="6">FAD-dependent oxidoreductase 2 FAD-binding domain-containing protein</fullName>
    </recommendedName>
</protein>
<comment type="cofactor">
    <cofactor evidence="1">
        <name>FAD</name>
        <dbReference type="ChEBI" id="CHEBI:57692"/>
    </cofactor>
</comment>
<evidence type="ECO:0000313" key="8">
    <source>
        <dbReference type="Proteomes" id="UP001319861"/>
    </source>
</evidence>
<dbReference type="Pfam" id="PF00890">
    <property type="entry name" value="FAD_binding_2"/>
    <property type="match status" value="1"/>
</dbReference>
<evidence type="ECO:0000256" key="2">
    <source>
        <dbReference type="ARBA" id="ARBA00022630"/>
    </source>
</evidence>
<keyword evidence="5" id="KW-0732">Signal</keyword>
<evidence type="ECO:0000256" key="5">
    <source>
        <dbReference type="SAM" id="SignalP"/>
    </source>
</evidence>
<proteinExistence type="predicted"/>
<accession>A0ABM7PSX3</accession>
<dbReference type="PANTHER" id="PTHR43400">
    <property type="entry name" value="FUMARATE REDUCTASE"/>
    <property type="match status" value="1"/>
</dbReference>
<evidence type="ECO:0000256" key="4">
    <source>
        <dbReference type="ARBA" id="ARBA00023002"/>
    </source>
</evidence>
<sequence length="458" mass="46916">MAGYDVVVLGAGIAGLSAAAAAAEAGLTVAVLEKTDSIGGSSAMSGGFFAFSGTAEQAADAIGDSAEDFRDDLIRLGGGHADVSLIDAYLENQDATYAWLKEHGVAFSALEVSSGQSHARSHLSPIKDVLAELARTVVEHGGVLFTRHRATELVTDPTGRVVGVRSSGPEGPTEFAARGGVVIASGGFSRGEDLLKVFAPEQLAGIPYGGLGNTGDGLKMAWKLGAGLADMSFVSGTYGSHPETGIEFHELLTANYLGAIIVNKDGRRFIDESVSYKVLGAACLSQPGGLGFEVFDSTVRARSHAGVPLNDIGFLEDLGHVFKADTLEGLADAAGINAVGLVETVEAYNRAVAGEQPDAYGRTGLVNGTGDLVPVLHPPFYAYPAKTLMTSTYCGLTITPQAQVKDVTGHVIEGLFAVGEVTGGFHGAAYMTGTSLGKGAVFGRIAAHAITAALTPAS</sequence>
<feature type="chain" id="PRO_5047356869" description="FAD-dependent oxidoreductase 2 FAD-binding domain-containing protein" evidence="5">
    <location>
        <begin position="23"/>
        <end position="458"/>
    </location>
</feature>